<dbReference type="Pfam" id="PF03478">
    <property type="entry name" value="Beta-prop_KIB1-4"/>
    <property type="match status" value="1"/>
</dbReference>
<feature type="domain" description="KIB1-4 beta-propeller" evidence="1">
    <location>
        <begin position="47"/>
        <end position="233"/>
    </location>
</feature>
<dbReference type="Gramene" id="HORVU.MOREX.r3.3HG0250590.1">
    <property type="protein sequence ID" value="HORVU.MOREX.r3.3HG0250590.1.CDS1"/>
    <property type="gene ID" value="HORVU.MOREX.r3.3HG0250590"/>
</dbReference>
<protein>
    <recommendedName>
        <fullName evidence="1">KIB1-4 beta-propeller domain-containing protein</fullName>
    </recommendedName>
</protein>
<dbReference type="Gramene" id="HORVU.MOREX.r2.3HG0208090.1">
    <property type="protein sequence ID" value="HORVU.MOREX.r2.3HG0208090.1.CDS.1"/>
    <property type="gene ID" value="HORVU.MOREX.r2.3HG0208090"/>
</dbReference>
<dbReference type="AlphaFoldDB" id="A0A8I6XLG9"/>
<evidence type="ECO:0000313" key="3">
    <source>
        <dbReference type="Proteomes" id="UP000011116"/>
    </source>
</evidence>
<keyword evidence="3" id="KW-1185">Reference proteome</keyword>
<dbReference type="Proteomes" id="UP000011116">
    <property type="component" value="Chromosome 3H"/>
</dbReference>
<name>A0A8I6XLG9_HORVV</name>
<reference evidence="3" key="1">
    <citation type="journal article" date="2012" name="Nature">
        <title>A physical, genetic and functional sequence assembly of the barley genome.</title>
        <authorList>
            <consortium name="The International Barley Genome Sequencing Consortium"/>
            <person name="Mayer K.F."/>
            <person name="Waugh R."/>
            <person name="Brown J.W."/>
            <person name="Schulman A."/>
            <person name="Langridge P."/>
            <person name="Platzer M."/>
            <person name="Fincher G.B."/>
            <person name="Muehlbauer G.J."/>
            <person name="Sato K."/>
            <person name="Close T.J."/>
            <person name="Wise R.P."/>
            <person name="Stein N."/>
        </authorList>
    </citation>
    <scope>NUCLEOTIDE SEQUENCE [LARGE SCALE GENOMIC DNA]</scope>
    <source>
        <strain evidence="3">cv. Morex</strain>
    </source>
</reference>
<proteinExistence type="predicted"/>
<accession>A0A8I6XLG9</accession>
<organism evidence="2 3">
    <name type="scientific">Hordeum vulgare subsp. vulgare</name>
    <name type="common">Domesticated barley</name>
    <dbReference type="NCBI Taxonomy" id="112509"/>
    <lineage>
        <taxon>Eukaryota</taxon>
        <taxon>Viridiplantae</taxon>
        <taxon>Streptophyta</taxon>
        <taxon>Embryophyta</taxon>
        <taxon>Tracheophyta</taxon>
        <taxon>Spermatophyta</taxon>
        <taxon>Magnoliopsida</taxon>
        <taxon>Liliopsida</taxon>
        <taxon>Poales</taxon>
        <taxon>Poaceae</taxon>
        <taxon>BOP clade</taxon>
        <taxon>Pooideae</taxon>
        <taxon>Triticodae</taxon>
        <taxon>Triticeae</taxon>
        <taxon>Hordeinae</taxon>
        <taxon>Hordeum</taxon>
    </lineage>
</organism>
<reference evidence="2" key="3">
    <citation type="submission" date="2022-01" db="UniProtKB">
        <authorList>
            <consortium name="EnsemblPlants"/>
        </authorList>
    </citation>
    <scope>IDENTIFICATION</scope>
    <source>
        <strain evidence="2">subsp. vulgare</strain>
    </source>
</reference>
<dbReference type="InterPro" id="IPR005174">
    <property type="entry name" value="KIB1-4_b-propeller"/>
</dbReference>
<dbReference type="EnsemblPlants" id="HORVU.MOREX.r3.3HG0250590.1">
    <property type="protein sequence ID" value="HORVU.MOREX.r3.3HG0250590.1.CDS1"/>
    <property type="gene ID" value="HORVU.MOREX.r3.3HG0250590"/>
</dbReference>
<dbReference type="PANTHER" id="PTHR33165:SF41">
    <property type="entry name" value="DUF295 DOMAIN-CONTAINING PROTEIN"/>
    <property type="match status" value="1"/>
</dbReference>
<sequence>MRFRAVCRPWRRSSVDPRIRSSLDRRFHPWRWLMLRDPLAAPNRRRFLNPSTGKCVRVDVPELRDHQVLALTHEGLLVLLHDINHVCLLNPLTRHLTQLPPLSTLLPHEEREYLLPNYHTKFAAWGSGILNDDSTVLLYFNFQRMIGIAKPGDVSWRRFEFTSGVRSAISIFTGRLYCVTGDCVMVLEDQPPRLEFAAKLCMRVCGVTDIVHLVACAGELMLVHRRFSRRCDRNNVSKRRYEPVSSGSECWYSAPR</sequence>
<evidence type="ECO:0000313" key="2">
    <source>
        <dbReference type="EnsemblPlants" id="HORVU.MOREX.r3.3HG0250590.1.CDS1"/>
    </source>
</evidence>
<evidence type="ECO:0000259" key="1">
    <source>
        <dbReference type="Pfam" id="PF03478"/>
    </source>
</evidence>
<dbReference type="PANTHER" id="PTHR33165">
    <property type="entry name" value="F-BOX DOMAIN CONTAINING PROTEIN-LIKE-RELATED"/>
    <property type="match status" value="1"/>
</dbReference>
<reference evidence="2" key="2">
    <citation type="submission" date="2020-10" db="EMBL/GenBank/DDBJ databases">
        <authorList>
            <person name="Scholz U."/>
            <person name="Mascher M."/>
            <person name="Fiebig A."/>
        </authorList>
    </citation>
    <scope>NUCLEOTIDE SEQUENCE [LARGE SCALE GENOMIC DNA]</scope>
    <source>
        <strain evidence="2">cv. Morex</strain>
    </source>
</reference>